<gene>
    <name evidence="2" type="ORF">GGX14DRAFT_476282</name>
</gene>
<evidence type="ECO:0000313" key="3">
    <source>
        <dbReference type="Proteomes" id="UP001219525"/>
    </source>
</evidence>
<dbReference type="AlphaFoldDB" id="A0AAD6Y1F8"/>
<evidence type="ECO:0000256" key="1">
    <source>
        <dbReference type="SAM" id="SignalP"/>
    </source>
</evidence>
<feature type="signal peptide" evidence="1">
    <location>
        <begin position="1"/>
        <end position="15"/>
    </location>
</feature>
<protein>
    <recommendedName>
        <fullName evidence="4">Secreted protein</fullName>
    </recommendedName>
</protein>
<name>A0AAD6Y1F8_9AGAR</name>
<evidence type="ECO:0000313" key="2">
    <source>
        <dbReference type="EMBL" id="KAJ7194607.1"/>
    </source>
</evidence>
<dbReference type="EMBL" id="JARJCW010000097">
    <property type="protein sequence ID" value="KAJ7194607.1"/>
    <property type="molecule type" value="Genomic_DNA"/>
</dbReference>
<dbReference type="Proteomes" id="UP001219525">
    <property type="component" value="Unassembled WGS sequence"/>
</dbReference>
<feature type="chain" id="PRO_5042247923" description="Secreted protein" evidence="1">
    <location>
        <begin position="16"/>
        <end position="116"/>
    </location>
</feature>
<organism evidence="2 3">
    <name type="scientific">Mycena pura</name>
    <dbReference type="NCBI Taxonomy" id="153505"/>
    <lineage>
        <taxon>Eukaryota</taxon>
        <taxon>Fungi</taxon>
        <taxon>Dikarya</taxon>
        <taxon>Basidiomycota</taxon>
        <taxon>Agaricomycotina</taxon>
        <taxon>Agaricomycetes</taxon>
        <taxon>Agaricomycetidae</taxon>
        <taxon>Agaricales</taxon>
        <taxon>Marasmiineae</taxon>
        <taxon>Mycenaceae</taxon>
        <taxon>Mycena</taxon>
    </lineage>
</organism>
<reference evidence="2" key="1">
    <citation type="submission" date="2023-03" db="EMBL/GenBank/DDBJ databases">
        <title>Massive genome expansion in bonnet fungi (Mycena s.s.) driven by repeated elements and novel gene families across ecological guilds.</title>
        <authorList>
            <consortium name="Lawrence Berkeley National Laboratory"/>
            <person name="Harder C.B."/>
            <person name="Miyauchi S."/>
            <person name="Viragh M."/>
            <person name="Kuo A."/>
            <person name="Thoen E."/>
            <person name="Andreopoulos B."/>
            <person name="Lu D."/>
            <person name="Skrede I."/>
            <person name="Drula E."/>
            <person name="Henrissat B."/>
            <person name="Morin E."/>
            <person name="Kohler A."/>
            <person name="Barry K."/>
            <person name="LaButti K."/>
            <person name="Morin E."/>
            <person name="Salamov A."/>
            <person name="Lipzen A."/>
            <person name="Mereny Z."/>
            <person name="Hegedus B."/>
            <person name="Baldrian P."/>
            <person name="Stursova M."/>
            <person name="Weitz H."/>
            <person name="Taylor A."/>
            <person name="Grigoriev I.V."/>
            <person name="Nagy L.G."/>
            <person name="Martin F."/>
            <person name="Kauserud H."/>
        </authorList>
    </citation>
    <scope>NUCLEOTIDE SEQUENCE</scope>
    <source>
        <strain evidence="2">9144</strain>
    </source>
</reference>
<accession>A0AAD6Y1F8</accession>
<comment type="caution">
    <text evidence="2">The sequence shown here is derived from an EMBL/GenBank/DDBJ whole genome shotgun (WGS) entry which is preliminary data.</text>
</comment>
<evidence type="ECO:0008006" key="4">
    <source>
        <dbReference type="Google" id="ProtNLM"/>
    </source>
</evidence>
<keyword evidence="3" id="KW-1185">Reference proteome</keyword>
<keyword evidence="1" id="KW-0732">Signal</keyword>
<sequence length="116" mass="13330">MVIVTVWLLLGYVICRQLRRACTRKFSHQSTNAACTNSWLWNYAPRHLRRDAGLEYHACLGLVFAFWPSTVTARLYLLMYMNRSPPTHWGCGIGISVSTRAQSLRLGCRTRRWGPG</sequence>
<proteinExistence type="predicted"/>